<evidence type="ECO:0008006" key="10">
    <source>
        <dbReference type="Google" id="ProtNLM"/>
    </source>
</evidence>
<evidence type="ECO:0000313" key="9">
    <source>
        <dbReference type="Proteomes" id="UP001187415"/>
    </source>
</evidence>
<dbReference type="GO" id="GO:0010460">
    <property type="term" value="P:positive regulation of heart rate"/>
    <property type="evidence" value="ECO:0007669"/>
    <property type="project" value="TreeGrafter"/>
</dbReference>
<keyword evidence="4 7" id="KW-0732">Signal</keyword>
<dbReference type="InterPro" id="IPR021116">
    <property type="entry name" value="Calcitonin/adrenomedullin"/>
</dbReference>
<dbReference type="PANTHER" id="PTHR23414">
    <property type="entry name" value="ADRENOMEDULLIN, ADM"/>
    <property type="match status" value="1"/>
</dbReference>
<feature type="region of interest" description="Disordered" evidence="6">
    <location>
        <begin position="18"/>
        <end position="53"/>
    </location>
</feature>
<gene>
    <name evidence="8" type="ORF">Q5P01_023271</name>
</gene>
<dbReference type="GO" id="GO:0005576">
    <property type="term" value="C:extracellular region"/>
    <property type="evidence" value="ECO:0007669"/>
    <property type="project" value="UniProtKB-SubCell"/>
</dbReference>
<feature type="chain" id="PRO_5041739236" description="Adrenomedullin" evidence="7">
    <location>
        <begin position="17"/>
        <end position="121"/>
    </location>
</feature>
<organism evidence="8 9">
    <name type="scientific">Channa striata</name>
    <name type="common">Snakehead murrel</name>
    <name type="synonym">Ophicephalus striatus</name>
    <dbReference type="NCBI Taxonomy" id="64152"/>
    <lineage>
        <taxon>Eukaryota</taxon>
        <taxon>Metazoa</taxon>
        <taxon>Chordata</taxon>
        <taxon>Craniata</taxon>
        <taxon>Vertebrata</taxon>
        <taxon>Euteleostomi</taxon>
        <taxon>Actinopterygii</taxon>
        <taxon>Neopterygii</taxon>
        <taxon>Teleostei</taxon>
        <taxon>Neoteleostei</taxon>
        <taxon>Acanthomorphata</taxon>
        <taxon>Anabantaria</taxon>
        <taxon>Anabantiformes</taxon>
        <taxon>Channoidei</taxon>
        <taxon>Channidae</taxon>
        <taxon>Channa</taxon>
    </lineage>
</organism>
<comment type="caution">
    <text evidence="8">The sequence shown here is derived from an EMBL/GenBank/DDBJ whole genome shotgun (WGS) entry which is preliminary data.</text>
</comment>
<sequence>MEITVLLLLTVPLAAASPLRPTHRSDADSVQPSGVKRSKDAQKEHVPASRIVPFHAEDKGLDLGPLKHSAAVRLRPRRAPQRGCHLGTCQLHNLASTLFNLSKTSGKEESKKASDPHGYGR</sequence>
<dbReference type="PANTHER" id="PTHR23414:SF6">
    <property type="entry name" value="ADRENOMEDULLIN-5-LIKE PROTEIN-RELATED"/>
    <property type="match status" value="1"/>
</dbReference>
<dbReference type="Proteomes" id="UP001187415">
    <property type="component" value="Unassembled WGS sequence"/>
</dbReference>
<protein>
    <recommendedName>
        <fullName evidence="10">Adrenomedullin</fullName>
    </recommendedName>
</protein>
<evidence type="ECO:0000256" key="7">
    <source>
        <dbReference type="SAM" id="SignalP"/>
    </source>
</evidence>
<name>A0AA88J1W0_CHASR</name>
<evidence type="ECO:0000256" key="5">
    <source>
        <dbReference type="ARBA" id="ARBA00023157"/>
    </source>
</evidence>
<dbReference type="GO" id="GO:0005179">
    <property type="term" value="F:hormone activity"/>
    <property type="evidence" value="ECO:0007669"/>
    <property type="project" value="InterPro"/>
</dbReference>
<keyword evidence="9" id="KW-1185">Reference proteome</keyword>
<comment type="subcellular location">
    <subcellularLocation>
        <location evidence="1">Secreted</location>
    </subcellularLocation>
</comment>
<evidence type="ECO:0000256" key="4">
    <source>
        <dbReference type="ARBA" id="ARBA00022729"/>
    </source>
</evidence>
<comment type="similarity">
    <text evidence="2">Belongs to the adrenomedullin family.</text>
</comment>
<dbReference type="AlphaFoldDB" id="A0AA88J1W0"/>
<dbReference type="GO" id="GO:0003073">
    <property type="term" value="P:regulation of systemic arterial blood pressure"/>
    <property type="evidence" value="ECO:0007669"/>
    <property type="project" value="TreeGrafter"/>
</dbReference>
<feature type="signal peptide" evidence="7">
    <location>
        <begin position="1"/>
        <end position="16"/>
    </location>
</feature>
<feature type="compositionally biased region" description="Basic and acidic residues" evidence="6">
    <location>
        <begin position="105"/>
        <end position="115"/>
    </location>
</feature>
<dbReference type="InterPro" id="IPR051665">
    <property type="entry name" value="Adrenomedullin-reg_peptide"/>
</dbReference>
<evidence type="ECO:0000256" key="1">
    <source>
        <dbReference type="ARBA" id="ARBA00004613"/>
    </source>
</evidence>
<accession>A0AA88J1W0</accession>
<proteinExistence type="inferred from homology"/>
<dbReference type="EMBL" id="JAUPFM010000019">
    <property type="protein sequence ID" value="KAK2820312.1"/>
    <property type="molecule type" value="Genomic_DNA"/>
</dbReference>
<dbReference type="Pfam" id="PF00214">
    <property type="entry name" value="Calc_CGRP_IAPP"/>
    <property type="match status" value="1"/>
</dbReference>
<keyword evidence="5" id="KW-1015">Disulfide bond</keyword>
<feature type="compositionally biased region" description="Basic and acidic residues" evidence="6">
    <location>
        <begin position="37"/>
        <end position="47"/>
    </location>
</feature>
<evidence type="ECO:0000256" key="3">
    <source>
        <dbReference type="ARBA" id="ARBA00022525"/>
    </source>
</evidence>
<evidence type="ECO:0000256" key="2">
    <source>
        <dbReference type="ARBA" id="ARBA00010575"/>
    </source>
</evidence>
<feature type="region of interest" description="Disordered" evidence="6">
    <location>
        <begin position="101"/>
        <end position="121"/>
    </location>
</feature>
<keyword evidence="3" id="KW-0964">Secreted</keyword>
<evidence type="ECO:0000313" key="8">
    <source>
        <dbReference type="EMBL" id="KAK2820312.1"/>
    </source>
</evidence>
<dbReference type="GO" id="GO:0007189">
    <property type="term" value="P:adenylate cyclase-activating G protein-coupled receptor signaling pathway"/>
    <property type="evidence" value="ECO:0007669"/>
    <property type="project" value="TreeGrafter"/>
</dbReference>
<evidence type="ECO:0000256" key="6">
    <source>
        <dbReference type="SAM" id="MobiDB-lite"/>
    </source>
</evidence>
<reference evidence="8" key="1">
    <citation type="submission" date="2023-07" db="EMBL/GenBank/DDBJ databases">
        <title>Chromosome-level Genome Assembly of Striped Snakehead (Channa striata).</title>
        <authorList>
            <person name="Liu H."/>
        </authorList>
    </citation>
    <scope>NUCLEOTIDE SEQUENCE</scope>
    <source>
        <strain evidence="8">Gz</strain>
        <tissue evidence="8">Muscle</tissue>
    </source>
</reference>